<comment type="caution">
    <text evidence="2">The sequence shown here is derived from an EMBL/GenBank/DDBJ whole genome shotgun (WGS) entry which is preliminary data.</text>
</comment>
<dbReference type="Pfam" id="PF00535">
    <property type="entry name" value="Glycos_transf_2"/>
    <property type="match status" value="1"/>
</dbReference>
<dbReference type="CDD" id="cd00761">
    <property type="entry name" value="Glyco_tranf_GTA_type"/>
    <property type="match status" value="1"/>
</dbReference>
<reference evidence="2" key="1">
    <citation type="journal article" date="2015" name="Nature">
        <title>Complex archaea that bridge the gap between prokaryotes and eukaryotes.</title>
        <authorList>
            <person name="Spang A."/>
            <person name="Saw J.H."/>
            <person name="Jorgensen S.L."/>
            <person name="Zaremba-Niedzwiedzka K."/>
            <person name="Martijn J."/>
            <person name="Lind A.E."/>
            <person name="van Eijk R."/>
            <person name="Schleper C."/>
            <person name="Guy L."/>
            <person name="Ettema T.J."/>
        </authorList>
    </citation>
    <scope>NUCLEOTIDE SEQUENCE</scope>
</reference>
<evidence type="ECO:0000259" key="1">
    <source>
        <dbReference type="Pfam" id="PF00535"/>
    </source>
</evidence>
<feature type="domain" description="Glycosyltransferase 2-like" evidence="1">
    <location>
        <begin position="8"/>
        <end position="169"/>
    </location>
</feature>
<evidence type="ECO:0000313" key="2">
    <source>
        <dbReference type="EMBL" id="KKN81024.1"/>
    </source>
</evidence>
<dbReference type="Gene3D" id="3.90.550.10">
    <property type="entry name" value="Spore Coat Polysaccharide Biosynthesis Protein SpsA, Chain A"/>
    <property type="match status" value="1"/>
</dbReference>
<organism evidence="2">
    <name type="scientific">marine sediment metagenome</name>
    <dbReference type="NCBI Taxonomy" id="412755"/>
    <lineage>
        <taxon>unclassified sequences</taxon>
        <taxon>metagenomes</taxon>
        <taxon>ecological metagenomes</taxon>
    </lineage>
</organism>
<dbReference type="AlphaFoldDB" id="A0A0F9TNX1"/>
<dbReference type="PANTHER" id="PTHR43685:SF2">
    <property type="entry name" value="GLYCOSYLTRANSFERASE 2-LIKE DOMAIN-CONTAINING PROTEIN"/>
    <property type="match status" value="1"/>
</dbReference>
<dbReference type="PANTHER" id="PTHR43685">
    <property type="entry name" value="GLYCOSYLTRANSFERASE"/>
    <property type="match status" value="1"/>
</dbReference>
<name>A0A0F9TNX1_9ZZZZ</name>
<dbReference type="SUPFAM" id="SSF53448">
    <property type="entry name" value="Nucleotide-diphospho-sugar transferases"/>
    <property type="match status" value="1"/>
</dbReference>
<accession>A0A0F9TNX1</accession>
<gene>
    <name evidence="2" type="ORF">LCGC14_0323950</name>
</gene>
<proteinExistence type="predicted"/>
<dbReference type="EMBL" id="LAZR01000221">
    <property type="protein sequence ID" value="KKN81024.1"/>
    <property type="molecule type" value="Genomic_DNA"/>
</dbReference>
<dbReference type="InterPro" id="IPR029044">
    <property type="entry name" value="Nucleotide-diphossugar_trans"/>
</dbReference>
<sequence>MFEFASVSVIIPCYRCGDTIERAVASVAKQTLKPFEVILVDDASGDGTLQALYRIKSCYNESWIKVVSCTKNRGAAAARNIGWQHATQNYVAFLDSDDSWHEQKIEIQYNWMLLHPDVSLSGHACKYFNEQADVYQDINIDISNPFSQVTKTSLSLSNRFPTPSVMLIRDVDHRFVDGQRNGEDYHLWLEMCFSGLKCHYTKQQLAYLHKASYGESGLSAQLWRMERGELAAYKNLYANCFIGPVRFSVLFAWSLFKYSVRIIRINTKKVFKGR</sequence>
<dbReference type="InterPro" id="IPR050834">
    <property type="entry name" value="Glycosyltransf_2"/>
</dbReference>
<protein>
    <recommendedName>
        <fullName evidence="1">Glycosyltransferase 2-like domain-containing protein</fullName>
    </recommendedName>
</protein>
<dbReference type="InterPro" id="IPR001173">
    <property type="entry name" value="Glyco_trans_2-like"/>
</dbReference>